<dbReference type="PANTHER" id="PTHR32083:SF34">
    <property type="entry name" value="COILED-COIL DOMAIN-CONTAINING PROTEIN 146"/>
    <property type="match status" value="1"/>
</dbReference>
<feature type="coiled-coil region" evidence="2">
    <location>
        <begin position="117"/>
        <end position="185"/>
    </location>
</feature>
<evidence type="ECO:0000256" key="3">
    <source>
        <dbReference type="SAM" id="MobiDB-lite"/>
    </source>
</evidence>
<keyword evidence="1 2" id="KW-0175">Coiled coil</keyword>
<dbReference type="GO" id="GO:0005856">
    <property type="term" value="C:cytoskeleton"/>
    <property type="evidence" value="ECO:0007669"/>
    <property type="project" value="TreeGrafter"/>
</dbReference>
<organism evidence="4">
    <name type="scientific">Hydra vulgaris</name>
    <name type="common">Hydra</name>
    <name type="synonym">Hydra attenuata</name>
    <dbReference type="NCBI Taxonomy" id="6087"/>
    <lineage>
        <taxon>Eukaryota</taxon>
        <taxon>Metazoa</taxon>
        <taxon>Cnidaria</taxon>
        <taxon>Hydrozoa</taxon>
        <taxon>Hydroidolina</taxon>
        <taxon>Anthoathecata</taxon>
        <taxon>Aplanulata</taxon>
        <taxon>Hydridae</taxon>
        <taxon>Hydra</taxon>
    </lineage>
</organism>
<evidence type="ECO:0000256" key="2">
    <source>
        <dbReference type="SAM" id="Coils"/>
    </source>
</evidence>
<evidence type="ECO:0000256" key="1">
    <source>
        <dbReference type="ARBA" id="ARBA00023054"/>
    </source>
</evidence>
<feature type="region of interest" description="Disordered" evidence="3">
    <location>
        <begin position="850"/>
        <end position="886"/>
    </location>
</feature>
<gene>
    <name evidence="4" type="primary">CCDC146</name>
</gene>
<reference evidence="4" key="1">
    <citation type="journal article" date="2013" name="Genome Biol. Evol.">
        <title>Punctuated emergences of genetic and phenotypic innovations in eumetazoan, bilaterian, euteleostome, and hominidae ancestors.</title>
        <authorList>
            <person name="Wenger Y."/>
            <person name="Galliot B."/>
        </authorList>
    </citation>
    <scope>NUCLEOTIDE SEQUENCE</scope>
    <source>
        <tissue evidence="4">Whole animals</tissue>
    </source>
</reference>
<feature type="coiled-coil region" evidence="2">
    <location>
        <begin position="484"/>
        <end position="511"/>
    </location>
</feature>
<sequence length="897" mass="104837">IRILEEENIEEKNIHKQTKSLVSADFNTGLRCLEELCKKADISDEKYLILKSKYVKLLNSYEAATEMEKIYINEGIKLLEIIEKQTAELQKSEQFPFDDDSEVNKLRCTYLKYNNELAASTERMINMEYQLESLLEEKKVLQQEVFRMPNQEEVDACVIKYKDEVESLRQEVNQRANECKHLNEEGMTKSNRIMVLQKEMENIGKEELDQKEELIRMHNDHLSKKSELIIGKLRKTSEKAKLCDIAVQEINIGISEMIDRVAALDKEKENLIVVLEQLQETCQKKEKEADLLVKEYEFGKDHQAELLGDRVTLDLKIMHLAMELKTESRLNARKSKERDKELKHLKKAELQLSAIEDSFAQTKLLLNDKTLTALEKQKFEIINQTESLYLMELTQLRSDIADLTRLAQIKVDSREQKIRDYQKAELRHNKMKKELRLKELSVHDHAKMYSDVHRRLGDFSKLYNIIKNERNKFVNLFQTSTQCAAELQEKAKVLQNEVEMLRNSAVEKERQFQKSKQVLLNDTIIRDNIRKDICKQQVKTNLLKEKSEQQKISILALNNMIQIAEGDLVELKDRYEYSVQERNNRGLQLIERNEEVCALYEKENIQKNLIKNIDSMLHDCEEEFNFLKTESEDFKRSISILKSIVPKKNILNDELSFLQLQLAQTQKKILNIEETLENPLNSGHIRLLPGHEPSSEELLKKIEGLELKLFDVEEKLKEKNLIYEQLKKIVSKEQNLAEKEDSINLARKVSDVQVKIKEATRKMMAIVSELSMNQALSMKYHQEVKEKEAFLQQCRTRLEQGIAPYDNAEQDWLRYLKDEERQLKAQAKKKADEHLQQNMLPGVVITTAEPRPNAYIPDDSSSLPLPKPYGSNAPFKPTELGSNMRHIRKPLVKPIEI</sequence>
<dbReference type="EMBL" id="HAAD01002668">
    <property type="protein sequence ID" value="CDG68900.1"/>
    <property type="molecule type" value="mRNA"/>
</dbReference>
<name>T2MAF7_HYDVU</name>
<feature type="coiled-coil region" evidence="2">
    <location>
        <begin position="261"/>
        <end position="295"/>
    </location>
</feature>
<evidence type="ECO:0000313" key="4">
    <source>
        <dbReference type="EMBL" id="CDG68900.1"/>
    </source>
</evidence>
<proteinExistence type="evidence at transcript level"/>
<feature type="non-terminal residue" evidence="4">
    <location>
        <position position="1"/>
    </location>
</feature>
<dbReference type="AlphaFoldDB" id="T2MAF7"/>
<accession>T2MAF7</accession>
<protein>
    <submittedName>
        <fullName evidence="4">Coiled-coil domain-containing protein 146</fullName>
    </submittedName>
</protein>
<dbReference type="OrthoDB" id="10262929at2759"/>
<feature type="coiled-coil region" evidence="2">
    <location>
        <begin position="648"/>
        <end position="715"/>
    </location>
</feature>
<dbReference type="PANTHER" id="PTHR32083">
    <property type="entry name" value="CILIA AND FLAGELLA-ASSOCIATED PROTEIN 58-RELATED"/>
    <property type="match status" value="1"/>
</dbReference>